<dbReference type="Pfam" id="PF02779">
    <property type="entry name" value="Transket_pyr"/>
    <property type="match status" value="1"/>
</dbReference>
<evidence type="ECO:0000256" key="8">
    <source>
        <dbReference type="ARBA" id="ARBA00042984"/>
    </source>
</evidence>
<comment type="cofactor">
    <cofactor evidence="1">
        <name>thiamine diphosphate</name>
        <dbReference type="ChEBI" id="CHEBI:58937"/>
    </cofactor>
</comment>
<dbReference type="PANTHER" id="PTHR23152">
    <property type="entry name" value="2-OXOGLUTARATE DEHYDROGENASE"/>
    <property type="match status" value="1"/>
</dbReference>
<dbReference type="EMBL" id="JAPQKI010000004">
    <property type="protein sequence ID" value="KAJ5103810.1"/>
    <property type="molecule type" value="Genomic_DNA"/>
</dbReference>
<evidence type="ECO:0000259" key="9">
    <source>
        <dbReference type="SMART" id="SM00861"/>
    </source>
</evidence>
<evidence type="ECO:0000256" key="6">
    <source>
        <dbReference type="ARBA" id="ARBA00037426"/>
    </source>
</evidence>
<dbReference type="OrthoDB" id="413077at2759"/>
<dbReference type="NCBIfam" id="TIGR00239">
    <property type="entry name" value="2oxo_dh_E1"/>
    <property type="match status" value="1"/>
</dbReference>
<dbReference type="Proteomes" id="UP001149074">
    <property type="component" value="Unassembled WGS sequence"/>
</dbReference>
<dbReference type="PANTHER" id="PTHR23152:SF4">
    <property type="entry name" value="2-OXOADIPATE DEHYDROGENASE COMPLEX COMPONENT E1"/>
    <property type="match status" value="1"/>
</dbReference>
<dbReference type="SUPFAM" id="SSF52518">
    <property type="entry name" value="Thiamin diphosphate-binding fold (THDP-binding)"/>
    <property type="match status" value="2"/>
</dbReference>
<comment type="function">
    <text evidence="6">The 2-oxoglutarate dehydrogenase complex catalyzes the overall conversion of 2-oxoglutarate to succinyl-CoA and CO(2). It contains multiple copies of three enzymatic components: 2-oxoglutarate dehydrogenase (E1), dihydrolipoamide succinyltransferase (E2) and lipoamide dehydrogenase (E3).</text>
</comment>
<keyword evidence="4" id="KW-0560">Oxidoreductase</keyword>
<dbReference type="AlphaFoldDB" id="A0A9W9FP73"/>
<dbReference type="NCBIfam" id="NF006914">
    <property type="entry name" value="PRK09404.1"/>
    <property type="match status" value="1"/>
</dbReference>
<sequence>MLSSKALLLRRTRGLGLGAKLAKHVGYKSTSPWQCIWQLKQKRLHSAASMASSSDYLDHIYTAWRDDPATVHTSWREYFHAIENGMSVAEPVFEPFGDFNSATKTTSAIPRLDSHDHRLKIDRLVRAYQDFGHKKAQTNPLNLPEKRFSYLEVLSPESHGLTEADMDHEVVLGPDLLPHFASAGSEKMTLREIINACEAVYCGTIGAEYNHVATREEREWIRGRLETPRPYQFSSEEKKRILDRLVWTATFEKFMSAKFPNAKRFSIEGVESQVPALKAVIDASAENGVENIIFPCCHRGKLNVLSNVGRKPNELIFSEFSPDSESRHDISGDVKYHLGINYDRQTPTGKTVNLSILPNPSHLEAQNTLGQGMARAIQHQNSRNRSSTMVLNSHTDASFSGQGVIYETLGLSGLKHYETGGTVHLIINNQVGFTTNPDSARTSPYASDIAKSIDAPIFHVNADDVEAVVFLCKLAADYRANFGKDCWVDMICYRKHGHNEMDQPFFTQPQMYKQIEQKVPHLDSYTKKLVQEGVISLEEVKKMEMHVWSQMSESLEKSKSPEAVEGEYLTAPWVGMKTPAEVAQEVLLAKSTAVSRDVVHTVAGKLGIPEKPFEVHKSLRRILQKRQQSLLDGQDIDWATAEALAMGSLCLEGHHVRVSGQDVERGTFSQRHAVLHDQKTGATYLPLNDLGPEQAEFSIGNSSLSEYGVMGFDYGYSCSYPNALVMWEAQFGDFANNAQCIIDQFISSAENKWLLRSGLVLSLPHGFDGQGPEHSSARLERFLQLCSEDSRFFPTEQQLQRQHQDANMQVVQMTTPANLFHVLRRQLHRDFRKRAFLTIALILFFSKSLLRHPSVKSRIDDFTGDSKFQPLISDPAHGSVISEPWGVKRVIYCTGQVYFTLAKYRETHGIRDTAITRIEQLHPFPWEQTRDNLEQYPNASDIVWCQEESLNDGPWAFARTRLETIFDTTNRHQGRRLRFAGREATPSVATGFGKVHRAQEAALLKEAFQISNGST</sequence>
<dbReference type="GO" id="GO:0030976">
    <property type="term" value="F:thiamine pyrophosphate binding"/>
    <property type="evidence" value="ECO:0007669"/>
    <property type="project" value="InterPro"/>
</dbReference>
<keyword evidence="11" id="KW-1185">Reference proteome</keyword>
<keyword evidence="5" id="KW-0786">Thiamine pyrophosphate</keyword>
<dbReference type="GeneID" id="81355812"/>
<dbReference type="RefSeq" id="XP_056477190.1">
    <property type="nucleotide sequence ID" value="XM_056616833.1"/>
</dbReference>
<comment type="caution">
    <text evidence="10">The sequence shown here is derived from an EMBL/GenBank/DDBJ whole genome shotgun (WGS) entry which is preliminary data.</text>
</comment>
<evidence type="ECO:0000313" key="11">
    <source>
        <dbReference type="Proteomes" id="UP001149074"/>
    </source>
</evidence>
<dbReference type="InterPro" id="IPR042179">
    <property type="entry name" value="KGD_C_sf"/>
</dbReference>
<dbReference type="GO" id="GO:0005739">
    <property type="term" value="C:mitochondrion"/>
    <property type="evidence" value="ECO:0007669"/>
    <property type="project" value="TreeGrafter"/>
</dbReference>
<dbReference type="Pfam" id="PF00676">
    <property type="entry name" value="E1_dh"/>
    <property type="match status" value="1"/>
</dbReference>
<reference evidence="10" key="2">
    <citation type="journal article" date="2023" name="IMA Fungus">
        <title>Comparative genomic study of the Penicillium genus elucidates a diverse pangenome and 15 lateral gene transfer events.</title>
        <authorList>
            <person name="Petersen C."/>
            <person name="Sorensen T."/>
            <person name="Nielsen M.R."/>
            <person name="Sondergaard T.E."/>
            <person name="Sorensen J.L."/>
            <person name="Fitzpatrick D.A."/>
            <person name="Frisvad J.C."/>
            <person name="Nielsen K.L."/>
        </authorList>
    </citation>
    <scope>NUCLEOTIDE SEQUENCE</scope>
    <source>
        <strain evidence="10">IBT 30761</strain>
    </source>
</reference>
<dbReference type="EC" id="1.2.4.2" evidence="3"/>
<name>A0A9W9FP73_9EURO</name>
<feature type="domain" description="Transketolase-like pyrimidine-binding" evidence="9">
    <location>
        <begin position="636"/>
        <end position="852"/>
    </location>
</feature>
<dbReference type="InterPro" id="IPR001017">
    <property type="entry name" value="DH_E1"/>
</dbReference>
<dbReference type="GO" id="GO:0006099">
    <property type="term" value="P:tricarboxylic acid cycle"/>
    <property type="evidence" value="ECO:0007669"/>
    <property type="project" value="TreeGrafter"/>
</dbReference>
<gene>
    <name evidence="10" type="ORF">N7532_004339</name>
</gene>
<dbReference type="SMART" id="SM00861">
    <property type="entry name" value="Transket_pyr"/>
    <property type="match status" value="1"/>
</dbReference>
<evidence type="ECO:0000256" key="1">
    <source>
        <dbReference type="ARBA" id="ARBA00001964"/>
    </source>
</evidence>
<evidence type="ECO:0000313" key="10">
    <source>
        <dbReference type="EMBL" id="KAJ5103810.1"/>
    </source>
</evidence>
<evidence type="ECO:0000256" key="4">
    <source>
        <dbReference type="ARBA" id="ARBA00023002"/>
    </source>
</evidence>
<comment type="similarity">
    <text evidence="2">Belongs to the alpha-ketoglutarate dehydrogenase family.</text>
</comment>
<reference evidence="10" key="1">
    <citation type="submission" date="2022-11" db="EMBL/GenBank/DDBJ databases">
        <authorList>
            <person name="Petersen C."/>
        </authorList>
    </citation>
    <scope>NUCLEOTIDE SEQUENCE</scope>
    <source>
        <strain evidence="10">IBT 30761</strain>
    </source>
</reference>
<evidence type="ECO:0000256" key="3">
    <source>
        <dbReference type="ARBA" id="ARBA00012280"/>
    </source>
</evidence>
<dbReference type="Gene3D" id="1.10.287.1150">
    <property type="entry name" value="TPP helical domain"/>
    <property type="match status" value="1"/>
</dbReference>
<proteinExistence type="inferred from homology"/>
<accession>A0A9W9FP73</accession>
<dbReference type="InterPro" id="IPR005475">
    <property type="entry name" value="Transketolase-like_Pyr-bd"/>
</dbReference>
<protein>
    <recommendedName>
        <fullName evidence="7">2-oxoglutarate dehydrogenase, mitochondrial</fullName>
        <ecNumber evidence="3">1.2.4.2</ecNumber>
    </recommendedName>
    <alternativeName>
        <fullName evidence="8">2-oxoglutarate dehydrogenase complex component E1</fullName>
    </alternativeName>
</protein>
<dbReference type="InterPro" id="IPR031717">
    <property type="entry name" value="ODO-1/KGD_C"/>
</dbReference>
<evidence type="ECO:0000256" key="7">
    <source>
        <dbReference type="ARBA" id="ARBA00040267"/>
    </source>
</evidence>
<dbReference type="FunFam" id="3.40.50.12470:FF:000003">
    <property type="entry name" value="2-oxoglutarate dehydrogenase E1 component"/>
    <property type="match status" value="1"/>
</dbReference>
<dbReference type="InterPro" id="IPR011603">
    <property type="entry name" value="2oxoglutarate_DH_E1"/>
</dbReference>
<dbReference type="InterPro" id="IPR032106">
    <property type="entry name" value="2-oxogl_dehyd_N"/>
</dbReference>
<dbReference type="PIRSF" id="PIRSF000157">
    <property type="entry name" value="Oxoglu_dh_E1"/>
    <property type="match status" value="1"/>
</dbReference>
<evidence type="ECO:0000256" key="2">
    <source>
        <dbReference type="ARBA" id="ARBA00006936"/>
    </source>
</evidence>
<dbReference type="CDD" id="cd02016">
    <property type="entry name" value="TPP_E1_OGDC_like"/>
    <property type="match status" value="1"/>
</dbReference>
<dbReference type="GO" id="GO:0045252">
    <property type="term" value="C:oxoglutarate dehydrogenase complex"/>
    <property type="evidence" value="ECO:0007669"/>
    <property type="project" value="TreeGrafter"/>
</dbReference>
<dbReference type="InterPro" id="IPR029061">
    <property type="entry name" value="THDP-binding"/>
</dbReference>
<dbReference type="NCBIfam" id="NF008907">
    <property type="entry name" value="PRK12270.1"/>
    <property type="match status" value="1"/>
</dbReference>
<dbReference type="GO" id="GO:0004591">
    <property type="term" value="F:oxoglutarate dehydrogenase (succinyl-transferring) activity"/>
    <property type="evidence" value="ECO:0007669"/>
    <property type="project" value="UniProtKB-EC"/>
</dbReference>
<dbReference type="Pfam" id="PF16078">
    <property type="entry name" value="2-oxogl_dehyd_N"/>
    <property type="match status" value="1"/>
</dbReference>
<organism evidence="10 11">
    <name type="scientific">Penicillium argentinense</name>
    <dbReference type="NCBI Taxonomy" id="1131581"/>
    <lineage>
        <taxon>Eukaryota</taxon>
        <taxon>Fungi</taxon>
        <taxon>Dikarya</taxon>
        <taxon>Ascomycota</taxon>
        <taxon>Pezizomycotina</taxon>
        <taxon>Eurotiomycetes</taxon>
        <taxon>Eurotiomycetidae</taxon>
        <taxon>Eurotiales</taxon>
        <taxon>Aspergillaceae</taxon>
        <taxon>Penicillium</taxon>
    </lineage>
</organism>
<dbReference type="Gene3D" id="3.40.50.970">
    <property type="match status" value="1"/>
</dbReference>
<dbReference type="Pfam" id="PF16870">
    <property type="entry name" value="OxoGdeHyase_C"/>
    <property type="match status" value="1"/>
</dbReference>
<dbReference type="Gene3D" id="3.40.50.11610">
    <property type="entry name" value="Multifunctional 2-oxoglutarate metabolism enzyme, C-terminal domain"/>
    <property type="match status" value="1"/>
</dbReference>
<evidence type="ECO:0000256" key="5">
    <source>
        <dbReference type="ARBA" id="ARBA00023052"/>
    </source>
</evidence>
<dbReference type="Gene3D" id="3.40.50.12470">
    <property type="match status" value="1"/>
</dbReference>